<organism evidence="9 10">
    <name type="scientific">Tistrella mobilis (strain KA081020-065)</name>
    <dbReference type="NCBI Taxonomy" id="1110502"/>
    <lineage>
        <taxon>Bacteria</taxon>
        <taxon>Pseudomonadati</taxon>
        <taxon>Pseudomonadota</taxon>
        <taxon>Alphaproteobacteria</taxon>
        <taxon>Geminicoccales</taxon>
        <taxon>Geminicoccaceae</taxon>
        <taxon>Tistrella</taxon>
    </lineage>
</organism>
<evidence type="ECO:0000256" key="7">
    <source>
        <dbReference type="RuleBase" id="RU363032"/>
    </source>
</evidence>
<reference evidence="9 10" key="1">
    <citation type="journal article" date="2012" name="J. Am. Chem. Soc.">
        <title>Bacterial biosynthesis and maturation of the didemnin anti-cancer agents.</title>
        <authorList>
            <person name="Xu Y."/>
            <person name="Kersten R.D."/>
            <person name="Nam S.J."/>
            <person name="Lu L."/>
            <person name="Al-Suwailem A.M."/>
            <person name="Zheng H."/>
            <person name="Fenical W."/>
            <person name="Dorrestein P.C."/>
            <person name="Moore B.S."/>
            <person name="Qian P.Y."/>
        </authorList>
    </citation>
    <scope>NUCLEOTIDE SEQUENCE [LARGE SCALE GENOMIC DNA]</scope>
    <source>
        <strain evidence="9 10">KA081020-065</strain>
    </source>
</reference>
<keyword evidence="6 7" id="KW-0472">Membrane</keyword>
<accession>I3TUF0</accession>
<dbReference type="KEGG" id="tmo:TMO_b0380"/>
<name>I3TUF0_TISMK</name>
<feature type="transmembrane region" description="Helical" evidence="7">
    <location>
        <begin position="129"/>
        <end position="153"/>
    </location>
</feature>
<evidence type="ECO:0000259" key="8">
    <source>
        <dbReference type="PROSITE" id="PS50928"/>
    </source>
</evidence>
<sequence length="285" mass="30388">MAAMSLALSPTARRVLASRPVLLGLAIVALMVLAAILAPYLTSFDPTIMKPRFRLKAPDATYWFGTDALGRDLFSRVLHGGQVSLFLGLVVCVVAVGIGTVLGLLAGATRLLDAVLMRIMDGIMAIPSILLAVAMVSLFGASFVSVVIAIAFPDIPRVVRLVRSVVLSVREEPYVEAALGLGVPRWLVLLRHVLPNCVAPLTVQATYIFASAILVEAVLGFLGVGYPPDVPTWGNILAEGRNYFQQAPWTIFFAGGFLAVTVLSVNILGDGLRDQLDPKLAGRRS</sequence>
<evidence type="ECO:0000256" key="5">
    <source>
        <dbReference type="ARBA" id="ARBA00022989"/>
    </source>
</evidence>
<feature type="transmembrane region" description="Helical" evidence="7">
    <location>
        <begin position="206"/>
        <end position="227"/>
    </location>
</feature>
<dbReference type="Pfam" id="PF00528">
    <property type="entry name" value="BPD_transp_1"/>
    <property type="match status" value="1"/>
</dbReference>
<evidence type="ECO:0000256" key="3">
    <source>
        <dbReference type="ARBA" id="ARBA00022475"/>
    </source>
</evidence>
<keyword evidence="4 7" id="KW-0812">Transmembrane</keyword>
<dbReference type="PROSITE" id="PS50928">
    <property type="entry name" value="ABC_TM1"/>
    <property type="match status" value="1"/>
</dbReference>
<dbReference type="PATRIC" id="fig|1110502.3.peg.4639"/>
<dbReference type="InterPro" id="IPR025966">
    <property type="entry name" value="OppC_N"/>
</dbReference>
<evidence type="ECO:0000256" key="4">
    <source>
        <dbReference type="ARBA" id="ARBA00022692"/>
    </source>
</evidence>
<keyword evidence="2 7" id="KW-0813">Transport</keyword>
<evidence type="ECO:0000256" key="1">
    <source>
        <dbReference type="ARBA" id="ARBA00004651"/>
    </source>
</evidence>
<gene>
    <name evidence="9" type="ordered locus">TMO_b0380</name>
</gene>
<keyword evidence="10" id="KW-1185">Reference proteome</keyword>
<evidence type="ECO:0000256" key="2">
    <source>
        <dbReference type="ARBA" id="ARBA00022448"/>
    </source>
</evidence>
<keyword evidence="3" id="KW-1003">Cell membrane</keyword>
<evidence type="ECO:0000313" key="9">
    <source>
        <dbReference type="EMBL" id="AFK56388.1"/>
    </source>
</evidence>
<dbReference type="HOGENOM" id="CLU_028518_1_1_5"/>
<dbReference type="InterPro" id="IPR000515">
    <property type="entry name" value="MetI-like"/>
</dbReference>
<evidence type="ECO:0000313" key="10">
    <source>
        <dbReference type="Proteomes" id="UP000005258"/>
    </source>
</evidence>
<dbReference type="Gene3D" id="1.10.3720.10">
    <property type="entry name" value="MetI-like"/>
    <property type="match status" value="1"/>
</dbReference>
<dbReference type="RefSeq" id="WP_014753140.1">
    <property type="nucleotide sequence ID" value="NC_017966.1"/>
</dbReference>
<dbReference type="Proteomes" id="UP000005258">
    <property type="component" value="Plasmid pTM2"/>
</dbReference>
<keyword evidence="9" id="KW-0614">Plasmid</keyword>
<dbReference type="GO" id="GO:0055085">
    <property type="term" value="P:transmembrane transport"/>
    <property type="evidence" value="ECO:0007669"/>
    <property type="project" value="InterPro"/>
</dbReference>
<protein>
    <submittedName>
        <fullName evidence="9">Inner membrane component of binding-protein-dependent transport system</fullName>
    </submittedName>
</protein>
<dbReference type="GO" id="GO:0005886">
    <property type="term" value="C:plasma membrane"/>
    <property type="evidence" value="ECO:0007669"/>
    <property type="project" value="UniProtKB-SubCell"/>
</dbReference>
<dbReference type="AlphaFoldDB" id="I3TUF0"/>
<dbReference type="InterPro" id="IPR035906">
    <property type="entry name" value="MetI-like_sf"/>
</dbReference>
<proteinExistence type="inferred from homology"/>
<dbReference type="SUPFAM" id="SSF161098">
    <property type="entry name" value="MetI-like"/>
    <property type="match status" value="1"/>
</dbReference>
<feature type="transmembrane region" description="Helical" evidence="7">
    <location>
        <begin position="21"/>
        <end position="41"/>
    </location>
</feature>
<dbReference type="InterPro" id="IPR050366">
    <property type="entry name" value="BP-dependent_transpt_permease"/>
</dbReference>
<keyword evidence="5 7" id="KW-1133">Transmembrane helix</keyword>
<dbReference type="PANTHER" id="PTHR43386:SF6">
    <property type="entry name" value="ABC TRANSPORTER PERMEASE PROTEIN"/>
    <property type="match status" value="1"/>
</dbReference>
<geneLocation type="plasmid" evidence="9 10">
    <name>pTM2</name>
</geneLocation>
<comment type="subcellular location">
    <subcellularLocation>
        <location evidence="1 7">Cell membrane</location>
        <topology evidence="1 7">Multi-pass membrane protein</topology>
    </subcellularLocation>
</comment>
<comment type="similarity">
    <text evidence="7">Belongs to the binding-protein-dependent transport system permease family.</text>
</comment>
<dbReference type="PANTHER" id="PTHR43386">
    <property type="entry name" value="OLIGOPEPTIDE TRANSPORT SYSTEM PERMEASE PROTEIN APPC"/>
    <property type="match status" value="1"/>
</dbReference>
<dbReference type="Pfam" id="PF12911">
    <property type="entry name" value="OppC_N"/>
    <property type="match status" value="1"/>
</dbReference>
<feature type="domain" description="ABC transmembrane type-1" evidence="8">
    <location>
        <begin position="81"/>
        <end position="269"/>
    </location>
</feature>
<dbReference type="CDD" id="cd06261">
    <property type="entry name" value="TM_PBP2"/>
    <property type="match status" value="1"/>
</dbReference>
<feature type="transmembrane region" description="Helical" evidence="7">
    <location>
        <begin position="247"/>
        <end position="269"/>
    </location>
</feature>
<evidence type="ECO:0000256" key="6">
    <source>
        <dbReference type="ARBA" id="ARBA00023136"/>
    </source>
</evidence>
<dbReference type="EMBL" id="CP003238">
    <property type="protein sequence ID" value="AFK56388.1"/>
    <property type="molecule type" value="Genomic_DNA"/>
</dbReference>
<feature type="transmembrane region" description="Helical" evidence="7">
    <location>
        <begin position="83"/>
        <end position="108"/>
    </location>
</feature>